<dbReference type="SUPFAM" id="SSF161098">
    <property type="entry name" value="MetI-like"/>
    <property type="match status" value="1"/>
</dbReference>
<evidence type="ECO:0000256" key="2">
    <source>
        <dbReference type="ARBA" id="ARBA00022448"/>
    </source>
</evidence>
<organism evidence="9 10">
    <name type="scientific">Fictibacillus nanhaiensis</name>
    <dbReference type="NCBI Taxonomy" id="742169"/>
    <lineage>
        <taxon>Bacteria</taxon>
        <taxon>Bacillati</taxon>
        <taxon>Bacillota</taxon>
        <taxon>Bacilli</taxon>
        <taxon>Bacillales</taxon>
        <taxon>Fictibacillaceae</taxon>
        <taxon>Fictibacillus</taxon>
    </lineage>
</organism>
<feature type="transmembrane region" description="Helical" evidence="7">
    <location>
        <begin position="111"/>
        <end position="138"/>
    </location>
</feature>
<dbReference type="InterPro" id="IPR035906">
    <property type="entry name" value="MetI-like_sf"/>
</dbReference>
<feature type="transmembrane region" description="Helical" evidence="7">
    <location>
        <begin position="81"/>
        <end position="104"/>
    </location>
</feature>
<evidence type="ECO:0000256" key="5">
    <source>
        <dbReference type="ARBA" id="ARBA00022989"/>
    </source>
</evidence>
<proteinExistence type="inferred from homology"/>
<feature type="transmembrane region" description="Helical" evidence="7">
    <location>
        <begin position="255"/>
        <end position="278"/>
    </location>
</feature>
<evidence type="ECO:0000256" key="6">
    <source>
        <dbReference type="ARBA" id="ARBA00023136"/>
    </source>
</evidence>
<feature type="transmembrane region" description="Helical" evidence="7">
    <location>
        <begin position="158"/>
        <end position="177"/>
    </location>
</feature>
<dbReference type="Proteomes" id="UP001296923">
    <property type="component" value="Unassembled WGS sequence"/>
</dbReference>
<reference evidence="9 10" key="1">
    <citation type="submission" date="2021-01" db="EMBL/GenBank/DDBJ databases">
        <title>Genome Sequencing of Type Strains.</title>
        <authorList>
            <person name="Lemaire J.F."/>
            <person name="Inderbitzin P."/>
            <person name="Collins S.B."/>
            <person name="Wespe N."/>
            <person name="Knight-Connoni V."/>
        </authorList>
    </citation>
    <scope>NUCLEOTIDE SEQUENCE [LARGE SCALE GENOMIC DNA]</scope>
    <source>
        <strain evidence="9 10">DSM 23009</strain>
    </source>
</reference>
<comment type="similarity">
    <text evidence="7">Belongs to the binding-protein-dependent transport system permease family.</text>
</comment>
<dbReference type="RefSeq" id="WP_205724555.1">
    <property type="nucleotide sequence ID" value="NZ_JAFHKR010000037.1"/>
</dbReference>
<evidence type="ECO:0000313" key="10">
    <source>
        <dbReference type="Proteomes" id="UP001296923"/>
    </source>
</evidence>
<evidence type="ECO:0000313" key="9">
    <source>
        <dbReference type="EMBL" id="MBN3553352.1"/>
    </source>
</evidence>
<dbReference type="PANTHER" id="PTHR30465:SF44">
    <property type="entry name" value="ABC-TYPE DIPEPTIDE_OLIGOPEPTIDE TRANSPORT SYSTEM, PERMEASE COMPONENT"/>
    <property type="match status" value="1"/>
</dbReference>
<evidence type="ECO:0000256" key="3">
    <source>
        <dbReference type="ARBA" id="ARBA00022475"/>
    </source>
</evidence>
<dbReference type="PANTHER" id="PTHR30465">
    <property type="entry name" value="INNER MEMBRANE ABC TRANSPORTER"/>
    <property type="match status" value="1"/>
</dbReference>
<protein>
    <submittedName>
        <fullName evidence="9">ABC transporter permease subunit</fullName>
    </submittedName>
</protein>
<dbReference type="Pfam" id="PF00528">
    <property type="entry name" value="BPD_transp_1"/>
    <property type="match status" value="1"/>
</dbReference>
<keyword evidence="6 7" id="KW-0472">Membrane</keyword>
<comment type="subcellular location">
    <subcellularLocation>
        <location evidence="1 7">Cell membrane</location>
        <topology evidence="1 7">Multi-pass membrane protein</topology>
    </subcellularLocation>
</comment>
<keyword evidence="10" id="KW-1185">Reference proteome</keyword>
<dbReference type="PROSITE" id="PS50928">
    <property type="entry name" value="ABC_TM1"/>
    <property type="match status" value="1"/>
</dbReference>
<evidence type="ECO:0000256" key="7">
    <source>
        <dbReference type="RuleBase" id="RU363032"/>
    </source>
</evidence>
<accession>A0ABS2ZLH8</accession>
<evidence type="ECO:0000259" key="8">
    <source>
        <dbReference type="PROSITE" id="PS50928"/>
    </source>
</evidence>
<dbReference type="InterPro" id="IPR000515">
    <property type="entry name" value="MetI-like"/>
</dbReference>
<sequence length="288" mass="33569">MKVELFKNAVPVFLTICMIVLFGALPILIVGTEIHFSAYVIETKNLILSLIQPYEITYFITKPERPLFPEIFNPYLYSMSIYFLAFFLSILLGLLLSFVTINFFSKSAKRFISFIVFVLESLPDLFIVVMIQMGVVWFFKKTGILVMPFTSLPDERSYFIPIIALSILPTVQFFKMFMLSLEEEVQMDYVVFARAKGMPFIEILPFHVYRNTLMSIFYQSKSILWMMLSNLLVLEYILNMNGFTSFIFTYLSPELFVVGLIMLLLPTYLLLLVFKIFIKKLNNEEVVL</sequence>
<dbReference type="EMBL" id="JAFHKR010000037">
    <property type="protein sequence ID" value="MBN3553352.1"/>
    <property type="molecule type" value="Genomic_DNA"/>
</dbReference>
<feature type="domain" description="ABC transmembrane type-1" evidence="8">
    <location>
        <begin position="75"/>
        <end position="274"/>
    </location>
</feature>
<name>A0ABS2ZLH8_9BACL</name>
<comment type="caution">
    <text evidence="9">The sequence shown here is derived from an EMBL/GenBank/DDBJ whole genome shotgun (WGS) entry which is preliminary data.</text>
</comment>
<evidence type="ECO:0000256" key="1">
    <source>
        <dbReference type="ARBA" id="ARBA00004651"/>
    </source>
</evidence>
<keyword evidence="5 7" id="KW-1133">Transmembrane helix</keyword>
<keyword evidence="2 7" id="KW-0813">Transport</keyword>
<keyword evidence="3" id="KW-1003">Cell membrane</keyword>
<feature type="transmembrane region" description="Helical" evidence="7">
    <location>
        <begin position="12"/>
        <end position="31"/>
    </location>
</feature>
<feature type="transmembrane region" description="Helical" evidence="7">
    <location>
        <begin position="223"/>
        <end position="249"/>
    </location>
</feature>
<keyword evidence="4 7" id="KW-0812">Transmembrane</keyword>
<gene>
    <name evidence="9" type="ORF">JYA63_03680</name>
</gene>
<evidence type="ECO:0000256" key="4">
    <source>
        <dbReference type="ARBA" id="ARBA00022692"/>
    </source>
</evidence>